<proteinExistence type="predicted"/>
<dbReference type="InterPro" id="IPR008567">
    <property type="entry name" value="BKACE"/>
</dbReference>
<keyword evidence="3" id="KW-0479">Metal-binding</keyword>
<evidence type="ECO:0000256" key="3">
    <source>
        <dbReference type="ARBA" id="ARBA00022723"/>
    </source>
</evidence>
<dbReference type="GO" id="GO:0043720">
    <property type="term" value="F:3-keto-5-aminohexanoate cleavage activity"/>
    <property type="evidence" value="ECO:0007669"/>
    <property type="project" value="InterPro"/>
</dbReference>
<comment type="cofactor">
    <cofactor evidence="1">
        <name>Zn(2+)</name>
        <dbReference type="ChEBI" id="CHEBI:29105"/>
    </cofactor>
</comment>
<dbReference type="PANTHER" id="PTHR37418">
    <property type="entry name" value="3-KETO-5-AMINOHEXANOATE CLEAVAGE ENZYME-RELATED"/>
    <property type="match status" value="1"/>
</dbReference>
<dbReference type="PANTHER" id="PTHR37418:SF2">
    <property type="entry name" value="3-KETO-5-AMINOHEXANOATE CLEAVAGE ENZYME"/>
    <property type="match status" value="1"/>
</dbReference>
<dbReference type="AlphaFoldDB" id="A0A6J6EN98"/>
<dbReference type="InterPro" id="IPR013785">
    <property type="entry name" value="Aldolase_TIM"/>
</dbReference>
<protein>
    <submittedName>
        <fullName evidence="5">Unannotated protein</fullName>
    </submittedName>
</protein>
<keyword evidence="2" id="KW-0808">Transferase</keyword>
<dbReference type="EMBL" id="CAEZSR010000133">
    <property type="protein sequence ID" value="CAB4578041.1"/>
    <property type="molecule type" value="Genomic_DNA"/>
</dbReference>
<organism evidence="5">
    <name type="scientific">freshwater metagenome</name>
    <dbReference type="NCBI Taxonomy" id="449393"/>
    <lineage>
        <taxon>unclassified sequences</taxon>
        <taxon>metagenomes</taxon>
        <taxon>ecological metagenomes</taxon>
    </lineage>
</organism>
<accession>A0A6J6EN98</accession>
<evidence type="ECO:0000256" key="2">
    <source>
        <dbReference type="ARBA" id="ARBA00022679"/>
    </source>
</evidence>
<gene>
    <name evidence="5" type="ORF">UFOPK1493_02855</name>
</gene>
<evidence type="ECO:0000256" key="4">
    <source>
        <dbReference type="ARBA" id="ARBA00022833"/>
    </source>
</evidence>
<dbReference type="Pfam" id="PF05853">
    <property type="entry name" value="BKACE"/>
    <property type="match status" value="1"/>
</dbReference>
<evidence type="ECO:0000256" key="1">
    <source>
        <dbReference type="ARBA" id="ARBA00001947"/>
    </source>
</evidence>
<name>A0A6J6EN98_9ZZZZ</name>
<evidence type="ECO:0000313" key="5">
    <source>
        <dbReference type="EMBL" id="CAB4578041.1"/>
    </source>
</evidence>
<keyword evidence="4" id="KW-0862">Zinc</keyword>
<dbReference type="GO" id="GO:0046872">
    <property type="term" value="F:metal ion binding"/>
    <property type="evidence" value="ECO:0007669"/>
    <property type="project" value="UniProtKB-KW"/>
</dbReference>
<dbReference type="Gene3D" id="3.20.20.70">
    <property type="entry name" value="Aldolase class I"/>
    <property type="match status" value="1"/>
</dbReference>
<reference evidence="5" key="1">
    <citation type="submission" date="2020-05" db="EMBL/GenBank/DDBJ databases">
        <authorList>
            <person name="Chiriac C."/>
            <person name="Salcher M."/>
            <person name="Ghai R."/>
            <person name="Kavagutti S V."/>
        </authorList>
    </citation>
    <scope>NUCLEOTIDE SEQUENCE</scope>
</reference>
<sequence length="289" mass="31341">MSRRAPVVVEAAINGNTTKQRNPHVPRTPAEITACALECLDRGAAVVHNHNDEPNVGGPARHDPAPYAEAWRPVLERHPNALLHPTVRGMGEGATIEDRYSHLDALHQDGLLPMASADPGIVSIGPMIYGNTAADADHMFAWCRERDLPVHVSVFEPGFLRVVIQHQRRGTLPDRVKIQLYFGGAAPFGLPPNEASLDAYLAMMDGHDLPWMAGVIGGDVLADGFAQAVVRRNGHLRVGLEDFHGDGTPRNEDLVVAATEVVRSLGREVATSEQALELFSAPRRRGTRA</sequence>